<organism evidence="8">
    <name type="scientific">Capitella teleta</name>
    <name type="common">Polychaete worm</name>
    <dbReference type="NCBI Taxonomy" id="283909"/>
    <lineage>
        <taxon>Eukaryota</taxon>
        <taxon>Metazoa</taxon>
        <taxon>Spiralia</taxon>
        <taxon>Lophotrochozoa</taxon>
        <taxon>Annelida</taxon>
        <taxon>Polychaeta</taxon>
        <taxon>Sedentaria</taxon>
        <taxon>Scolecida</taxon>
        <taxon>Capitellidae</taxon>
        <taxon>Capitella</taxon>
    </lineage>
</organism>
<dbReference type="EnsemblMetazoa" id="CapteT91418">
    <property type="protein sequence ID" value="CapteP91418"/>
    <property type="gene ID" value="CapteG91418"/>
</dbReference>
<dbReference type="STRING" id="283909.R7VFA7"/>
<dbReference type="Proteomes" id="UP000014760">
    <property type="component" value="Unassembled WGS sequence"/>
</dbReference>
<evidence type="ECO:0000256" key="3">
    <source>
        <dbReference type="ARBA" id="ARBA00022737"/>
    </source>
</evidence>
<reference evidence="10" key="1">
    <citation type="submission" date="2012-12" db="EMBL/GenBank/DDBJ databases">
        <authorList>
            <person name="Hellsten U."/>
            <person name="Grimwood J."/>
            <person name="Chapman J.A."/>
            <person name="Shapiro H."/>
            <person name="Aerts A."/>
            <person name="Otillar R.P."/>
            <person name="Terry A.Y."/>
            <person name="Boore J.L."/>
            <person name="Simakov O."/>
            <person name="Marletaz F."/>
            <person name="Cho S.-J."/>
            <person name="Edsinger-Gonzales E."/>
            <person name="Havlak P."/>
            <person name="Kuo D.-H."/>
            <person name="Larsson T."/>
            <person name="Lv J."/>
            <person name="Arendt D."/>
            <person name="Savage R."/>
            <person name="Osoegawa K."/>
            <person name="de Jong P."/>
            <person name="Lindberg D.R."/>
            <person name="Seaver E.C."/>
            <person name="Weisblat D.A."/>
            <person name="Putnam N.H."/>
            <person name="Grigoriev I.V."/>
            <person name="Rokhsar D.S."/>
        </authorList>
    </citation>
    <scope>NUCLEOTIDE SEQUENCE</scope>
    <source>
        <strain evidence="10">I ESC-2004</strain>
    </source>
</reference>
<sequence>MDATVEVSSLLQYDTEFTADSVEWCPVHPWQNLFICGTYQLTDEPRKRIGRLFLFSADQSAGGDFSLRLIQQIDVAAILDVKWRQCAAGNPMCGIVDAAGNLQLHQLTDGGILQLQESISVSEEGLALSLDWSTGVQQENPRIAVSDSKGCVSIVDLEESDRVSHHWKAHDYEAWICAFDYHNTSHVFSGGDDCKLKLWDLRMSLETAAWTSRKHSMGVCSIQSCVHREHLLATGSYDEHVLIWDTRQLKRPLSDTHVGGGVWRLKWKPHDGLRLLAACMHNGFHVLDCTEISDEQRIEASFKEHSSLAYGADWCYVQDWKNNLFASCSFYDHLMCLWQTT</sequence>
<keyword evidence="3" id="KW-0677">Repeat</keyword>
<comment type="pathway">
    <text evidence="1">Protein modification; peptidyl-diphthamide biosynthesis.</text>
</comment>
<gene>
    <name evidence="8" type="ORF">CAPTEDRAFT_91418</name>
</gene>
<evidence type="ECO:0000256" key="7">
    <source>
        <dbReference type="ARBA" id="ARBA00047551"/>
    </source>
</evidence>
<accession>R7VFA7</accession>
<reference evidence="9" key="3">
    <citation type="submission" date="2015-06" db="UniProtKB">
        <authorList>
            <consortium name="EnsemblMetazoa"/>
        </authorList>
    </citation>
    <scope>IDENTIFICATION</scope>
</reference>
<evidence type="ECO:0000256" key="6">
    <source>
        <dbReference type="ARBA" id="ARBA00039131"/>
    </source>
</evidence>
<dbReference type="OMA" id="LVCCMYD"/>
<comment type="similarity">
    <text evidence="5">Belongs to the DPH7 family.</text>
</comment>
<dbReference type="SUPFAM" id="SSF50978">
    <property type="entry name" value="WD40 repeat-like"/>
    <property type="match status" value="1"/>
</dbReference>
<dbReference type="InterPro" id="IPR036322">
    <property type="entry name" value="WD40_repeat_dom_sf"/>
</dbReference>
<dbReference type="Gene3D" id="2.130.10.10">
    <property type="entry name" value="YVTN repeat-like/Quinoprotein amine dehydrogenase"/>
    <property type="match status" value="1"/>
</dbReference>
<evidence type="ECO:0000313" key="8">
    <source>
        <dbReference type="EMBL" id="ELU14991.1"/>
    </source>
</evidence>
<dbReference type="PROSITE" id="PS00678">
    <property type="entry name" value="WD_REPEATS_1"/>
    <property type="match status" value="1"/>
</dbReference>
<dbReference type="InterPro" id="IPR019775">
    <property type="entry name" value="WD40_repeat_CS"/>
</dbReference>
<comment type="catalytic activity">
    <reaction evidence="7">
        <text>diphthine methyl ester-[translation elongation factor 2] + H2O = diphthine-[translation elongation factor 2] + methanol + H(+)</text>
        <dbReference type="Rhea" id="RHEA:42656"/>
        <dbReference type="Rhea" id="RHEA-COMP:10172"/>
        <dbReference type="Rhea" id="RHEA-COMP:10173"/>
        <dbReference type="ChEBI" id="CHEBI:15377"/>
        <dbReference type="ChEBI" id="CHEBI:15378"/>
        <dbReference type="ChEBI" id="CHEBI:17790"/>
        <dbReference type="ChEBI" id="CHEBI:79005"/>
        <dbReference type="ChEBI" id="CHEBI:82696"/>
        <dbReference type="EC" id="3.1.1.97"/>
    </reaction>
</comment>
<evidence type="ECO:0000256" key="2">
    <source>
        <dbReference type="ARBA" id="ARBA00022574"/>
    </source>
</evidence>
<evidence type="ECO:0000256" key="4">
    <source>
        <dbReference type="ARBA" id="ARBA00022801"/>
    </source>
</evidence>
<dbReference type="GO" id="GO:0061685">
    <property type="term" value="F:diphthine methylesterase activity"/>
    <property type="evidence" value="ECO:0007669"/>
    <property type="project" value="UniProtKB-EC"/>
</dbReference>
<dbReference type="HOGENOM" id="CLU_036100_2_0_1"/>
<dbReference type="EMBL" id="KB294122">
    <property type="protein sequence ID" value="ELU14991.1"/>
    <property type="molecule type" value="Genomic_DNA"/>
</dbReference>
<keyword evidence="10" id="KW-1185">Reference proteome</keyword>
<evidence type="ECO:0000313" key="9">
    <source>
        <dbReference type="EnsemblMetazoa" id="CapteP91418"/>
    </source>
</evidence>
<dbReference type="PANTHER" id="PTHR46042">
    <property type="entry name" value="DIPHTHINE METHYLTRANSFERASE"/>
    <property type="match status" value="1"/>
</dbReference>
<dbReference type="InterPro" id="IPR052415">
    <property type="entry name" value="Diphthine_MTase"/>
</dbReference>
<evidence type="ECO:0000256" key="1">
    <source>
        <dbReference type="ARBA" id="ARBA00005156"/>
    </source>
</evidence>
<proteinExistence type="inferred from homology"/>
<dbReference type="InterPro" id="IPR001680">
    <property type="entry name" value="WD40_rpt"/>
</dbReference>
<dbReference type="OrthoDB" id="1930760at2759"/>
<dbReference type="EC" id="3.1.1.97" evidence="6"/>
<protein>
    <recommendedName>
        <fullName evidence="6">methylated diphthine methylhydrolase</fullName>
        <ecNumber evidence="6">3.1.1.97</ecNumber>
    </recommendedName>
</protein>
<dbReference type="Pfam" id="PF00400">
    <property type="entry name" value="WD40"/>
    <property type="match status" value="2"/>
</dbReference>
<dbReference type="EMBL" id="AMQN01004673">
    <property type="status" value="NOT_ANNOTATED_CDS"/>
    <property type="molecule type" value="Genomic_DNA"/>
</dbReference>
<evidence type="ECO:0000313" key="10">
    <source>
        <dbReference type="Proteomes" id="UP000014760"/>
    </source>
</evidence>
<dbReference type="GO" id="GO:0005737">
    <property type="term" value="C:cytoplasm"/>
    <property type="evidence" value="ECO:0007669"/>
    <property type="project" value="TreeGrafter"/>
</dbReference>
<evidence type="ECO:0000256" key="5">
    <source>
        <dbReference type="ARBA" id="ARBA00038092"/>
    </source>
</evidence>
<dbReference type="InterPro" id="IPR015943">
    <property type="entry name" value="WD40/YVTN_repeat-like_dom_sf"/>
</dbReference>
<reference evidence="8 10" key="2">
    <citation type="journal article" date="2013" name="Nature">
        <title>Insights into bilaterian evolution from three spiralian genomes.</title>
        <authorList>
            <person name="Simakov O."/>
            <person name="Marletaz F."/>
            <person name="Cho S.J."/>
            <person name="Edsinger-Gonzales E."/>
            <person name="Havlak P."/>
            <person name="Hellsten U."/>
            <person name="Kuo D.H."/>
            <person name="Larsson T."/>
            <person name="Lv J."/>
            <person name="Arendt D."/>
            <person name="Savage R."/>
            <person name="Osoegawa K."/>
            <person name="de Jong P."/>
            <person name="Grimwood J."/>
            <person name="Chapman J.A."/>
            <person name="Shapiro H."/>
            <person name="Aerts A."/>
            <person name="Otillar R.P."/>
            <person name="Terry A.Y."/>
            <person name="Boore J.L."/>
            <person name="Grigoriev I.V."/>
            <person name="Lindberg D.R."/>
            <person name="Seaver E.C."/>
            <person name="Weisblat D.A."/>
            <person name="Putnam N.H."/>
            <person name="Rokhsar D.S."/>
        </authorList>
    </citation>
    <scope>NUCLEOTIDE SEQUENCE</scope>
    <source>
        <strain evidence="8 10">I ESC-2004</strain>
    </source>
</reference>
<dbReference type="SMART" id="SM00320">
    <property type="entry name" value="WD40"/>
    <property type="match status" value="4"/>
</dbReference>
<dbReference type="AlphaFoldDB" id="R7VFA7"/>
<keyword evidence="2" id="KW-0853">WD repeat</keyword>
<keyword evidence="4" id="KW-0378">Hydrolase</keyword>
<dbReference type="GO" id="GO:0017183">
    <property type="term" value="P:protein histidyl modification to diphthamide"/>
    <property type="evidence" value="ECO:0007669"/>
    <property type="project" value="TreeGrafter"/>
</dbReference>
<dbReference type="PANTHER" id="PTHR46042:SF1">
    <property type="entry name" value="DIPHTHINE METHYLTRANSFERASE"/>
    <property type="match status" value="1"/>
</dbReference>
<dbReference type="FunCoup" id="R7VFA7">
    <property type="interactions" value="1374"/>
</dbReference>
<name>R7VFA7_CAPTE</name>